<dbReference type="Proteomes" id="UP000053780">
    <property type="component" value="Unassembled WGS sequence"/>
</dbReference>
<dbReference type="HOGENOM" id="CLU_119644_0_0_1"/>
<proteinExistence type="predicted"/>
<sequence>MTESQIEDVQTDNVKINEIQNDIEKTDKLKLDNDNALIFNQQNENFQINDDTLDIILNPHVYTIDDTLKELEKSVDVDYKNTLIEELILVFLKDDILYCKNIQERFPKLLDLLKKDEIYHTACILISDIVRHKPIIQNIFFKLGIFELLKFKYYKPTVSVVFGMCYENKEIWDYFYNNYYDEERDKANELMCILKNE</sequence>
<dbReference type="AlphaFoldDB" id="T0KXG2"/>
<evidence type="ECO:0000313" key="1">
    <source>
        <dbReference type="EMBL" id="EQB60077.1"/>
    </source>
</evidence>
<accession>T0KXG2</accession>
<evidence type="ECO:0000313" key="2">
    <source>
        <dbReference type="Proteomes" id="UP000053780"/>
    </source>
</evidence>
<organism evidence="1 2">
    <name type="scientific">Vairimorpha apis BRL 01</name>
    <dbReference type="NCBI Taxonomy" id="1037528"/>
    <lineage>
        <taxon>Eukaryota</taxon>
        <taxon>Fungi</taxon>
        <taxon>Fungi incertae sedis</taxon>
        <taxon>Microsporidia</taxon>
        <taxon>Nosematidae</taxon>
        <taxon>Vairimorpha</taxon>
    </lineage>
</organism>
<gene>
    <name evidence="1" type="ORF">NAPIS_ORF02361</name>
</gene>
<protein>
    <submittedName>
        <fullName evidence="1">Uncharacterized protein</fullName>
    </submittedName>
</protein>
<keyword evidence="2" id="KW-1185">Reference proteome</keyword>
<reference evidence="1 2" key="1">
    <citation type="journal article" date="2013" name="BMC Genomics">
        <title>Genome sequencing and comparative genomics of honey bee microsporidia, Nosema apis reveal novel insights into host-parasite interactions.</title>
        <authorList>
            <person name="Chen Yp."/>
            <person name="Pettis J.S."/>
            <person name="Zhao Y."/>
            <person name="Liu X."/>
            <person name="Tallon L.J."/>
            <person name="Sadzewicz L.D."/>
            <person name="Li R."/>
            <person name="Zheng H."/>
            <person name="Huang S."/>
            <person name="Zhang X."/>
            <person name="Hamilton M.C."/>
            <person name="Pernal S.F."/>
            <person name="Melathopoulos A.P."/>
            <person name="Yan X."/>
            <person name="Evans J.D."/>
        </authorList>
    </citation>
    <scope>NUCLEOTIDE SEQUENCE [LARGE SCALE GENOMIC DNA]</scope>
    <source>
        <strain evidence="1 2">BRL 01</strain>
    </source>
</reference>
<name>T0KXG2_9MICR</name>
<dbReference type="OrthoDB" id="2194310at2759"/>
<dbReference type="EMBL" id="KE647332">
    <property type="protein sequence ID" value="EQB60077.1"/>
    <property type="molecule type" value="Genomic_DNA"/>
</dbReference>
<dbReference type="VEuPathDB" id="MicrosporidiaDB:NAPIS_ORF02361"/>